<accession>A0A0W8G4M8</accession>
<evidence type="ECO:0000313" key="1">
    <source>
        <dbReference type="EMBL" id="KUG28111.1"/>
    </source>
</evidence>
<name>A0A0W8G4M8_9ZZZZ</name>
<dbReference type="EMBL" id="LNQE01000257">
    <property type="protein sequence ID" value="KUG28111.1"/>
    <property type="molecule type" value="Genomic_DNA"/>
</dbReference>
<comment type="caution">
    <text evidence="1">The sequence shown here is derived from an EMBL/GenBank/DDBJ whole genome shotgun (WGS) entry which is preliminary data.</text>
</comment>
<dbReference type="AlphaFoldDB" id="A0A0W8G4M8"/>
<proteinExistence type="predicted"/>
<protein>
    <submittedName>
        <fullName evidence="1">Uncharacterized protein</fullName>
    </submittedName>
</protein>
<reference evidence="1" key="1">
    <citation type="journal article" date="2015" name="Proc. Natl. Acad. Sci. U.S.A.">
        <title>Networks of energetic and metabolic interactions define dynamics in microbial communities.</title>
        <authorList>
            <person name="Embree M."/>
            <person name="Liu J.K."/>
            <person name="Al-Bassam M.M."/>
            <person name="Zengler K."/>
        </authorList>
    </citation>
    <scope>NUCLEOTIDE SEQUENCE</scope>
</reference>
<sequence length="361" mass="38328">MTPRAALPLVTFLVASPQGDLPYAPELADVPLEGCPLSTTYGEYFAGLRDFCLGPGHGALRDAAGAVAGREVAAKDVTELVVTAQKHGALYHPASIEVRFPGGAAVLGANVATAPHGWAALAREYEALSRLARERPGAGLPRPLCFDEGDRLDMLIVDWFSGFHEFHAATGGGLVVWDFEGGGVQPLDRDTAGEAYRQAARILALCLDVESGARIWPWRHAAGDFVVRPGGGPGGRTDVRLITARGYAPSASGGGEAGLLHFFLTTTLFMRLDRLDGVGERVFLPPWCLAAAVEGMLDALGQRPEVHRLIPDLAAALGRVTPEDWRSLLAADADFCSDPDAAFLLEHLPGHLSELYGILQP</sequence>
<organism evidence="1">
    <name type="scientific">hydrocarbon metagenome</name>
    <dbReference type="NCBI Taxonomy" id="938273"/>
    <lineage>
        <taxon>unclassified sequences</taxon>
        <taxon>metagenomes</taxon>
        <taxon>ecological metagenomes</taxon>
    </lineage>
</organism>
<gene>
    <name evidence="1" type="ORF">ASZ90_002006</name>
</gene>